<dbReference type="SUPFAM" id="SSF47769">
    <property type="entry name" value="SAM/Pointed domain"/>
    <property type="match status" value="1"/>
</dbReference>
<comment type="caution">
    <text evidence="3">The sequence shown here is derived from an EMBL/GenBank/DDBJ whole genome shotgun (WGS) entry which is preliminary data.</text>
</comment>
<feature type="region of interest" description="Disordered" evidence="1">
    <location>
        <begin position="423"/>
        <end position="443"/>
    </location>
</feature>
<evidence type="ECO:0000256" key="1">
    <source>
        <dbReference type="SAM" id="MobiDB-lite"/>
    </source>
</evidence>
<feature type="compositionally biased region" description="Basic and acidic residues" evidence="1">
    <location>
        <begin position="91"/>
        <end position="107"/>
    </location>
</feature>
<proteinExistence type="predicted"/>
<accession>A0ABD0MD66</accession>
<evidence type="ECO:0000313" key="3">
    <source>
        <dbReference type="EMBL" id="KAL0146983.1"/>
    </source>
</evidence>
<evidence type="ECO:0000313" key="4">
    <source>
        <dbReference type="Proteomes" id="UP001529510"/>
    </source>
</evidence>
<dbReference type="PANTHER" id="PTHR16155:SF18">
    <property type="entry name" value="STERILE ALPHA MOTIF DOMAIN-CONTAINING PROTEIN 9-LIKE"/>
    <property type="match status" value="1"/>
</dbReference>
<dbReference type="EMBL" id="JAMKFB020000840">
    <property type="protein sequence ID" value="KAL0146983.1"/>
    <property type="molecule type" value="Genomic_DNA"/>
</dbReference>
<sequence length="1627" mass="187730">VRMSQKTTLPQQVEAWTKKEVYFWLTEVINIDKKYAERLYNEDVSGEELVWYQREDLLDLGIKHGPAVKIINRLQALQQHYTLDSASPEHSQTKQKEARSHAAEKLQDISTDQTKISRHTAKKSKGKPSKNSPKTHVGKDAMACITDYQPEESFRLVSTQEQKLEELSSHSTTKETELRESADIKTFGTNVDNITDEEKKTKKTGQLSCSLYPFDHTSASHRYIQNYILPPETGPGNLVDPVHEYKFMGRTDDIHTIKKKFNKEVFRFAAGCMNSRTNGTIHFGVADSKSSEYTHGEIIGVSVDSKDTIIDHFNQGIKLYFEEHTDEAKGCIRQPRFVEVLCSDYTLSGKYVIEVDVVPSHRIVQGKLFYTQTLDEDNQWKKSKGNSLFIRQGAATQDICKIGNPRDLQSEIVRIGTKVNGLDNMRKEAEKRPERKGTSNQGEKLKNLLTCGGRRLDHYQYFIIVTNKSHLEQLQHLQFMTTLRLFCVLDYDSNSAVSGSCHNYRKIRFANLHTPSQFHGDSGIVKNLNLYKQTSWIFCNGRKDLNTESDRPLRASEWLIHKAGEVQDMISFLCNPNTFPSGKVLVIFLLLSTVEAMNDPIFDTFVSFYKNLGGTENILSICTSDASFHKWKDFIQARCEKDISHRSIYDLELSEINGTILKLGQNKQNAQRLLPSAEGSSVVLQQKDEDLMPSLEVLCENECENIYDEDSEEFQDFQIKTEAEFYRGDKVKWWNFYFSEKNAAKLFIKRDKYDQLKRIIESKTKNPTSTCVMVNLFHHPGCGGTTLAMHVMWNLRKDFRCAVLKDNTACKLDVAQEVAYLVRCGKDETLRSTPVLLLVDDSEEMENTEELQHWTRKTLEEISPSALVVVLNCLRSKTPKLRFSNSVIESQYITATLSKEEMDAFEMKLKELQETHEKPENFYSFMIMKSNFNEKYVAKVAHNILKDLDTERKQAQLFSILALLNSYVADSAISVSLCEDFLGIKRNLWVKQTILDEMEPQSCLLIEFEAEEWGVYKAIRFVHQRIATQCVKELEETHKIQRSDIVYNLLHSDLFFKCGIGKDNLLQSVKSMLITRQRKTEGDEKDTLFSPLIEDIYTQNDGQKKIQDIFTEASRRFDKDFVIPQALARHFYLNEKNFAQAMDWANTATTIKENSYTLDTVGQISRSELKHKIDCNKQENKQHTPDDLKEYLDLAKAAIKAFQRAQNLAKSDDIPDLEETLHRKANTYNISGYMSEIDIAMTVFDIVSGLPLFDKGDSMKDHYIQQLFKGKISVTNIPILQNDANKKVVDVLKEYEAFLISLKPQVDKAFDFLEDFFTYTRERGIVDKEKQFKNREKLSDHFKKYISLFCSSSKDRQNEIIHKPKLSMNMQIEECRMFLETNRANNFPRILQFLELRKNMIEEIVEKHSFIYKNCITKTLKDKTNHLLAHIILKLNQPGSPLAKTQRELTDLLKELLQEAGTQHPHPEPYYLAVLMLWPGKHGTDSHITTYVETLRKSSRKQFANIFRVRNPIAYFYLGKSEGLERLVSKANLDSDFSSVRDRNVLWQNADIFKEQAIKDKLLRVNGMMEYGELYAEYGKLRIPVRRTYLGGLRSGHSTERVTFYIGFAIDGPLAYDIQYTDMRVGS</sequence>
<feature type="compositionally biased region" description="Basic and acidic residues" evidence="1">
    <location>
        <begin position="424"/>
        <end position="437"/>
    </location>
</feature>
<gene>
    <name evidence="3" type="ORF">M9458_057712</name>
</gene>
<dbReference type="PANTHER" id="PTHR16155">
    <property type="entry name" value="DED DOMAIN-CONTAINING PROTEIN"/>
    <property type="match status" value="1"/>
</dbReference>
<keyword evidence="4" id="KW-1185">Reference proteome</keyword>
<dbReference type="Proteomes" id="UP001529510">
    <property type="component" value="Unassembled WGS sequence"/>
</dbReference>
<dbReference type="InterPro" id="IPR013761">
    <property type="entry name" value="SAM/pointed_sf"/>
</dbReference>
<feature type="region of interest" description="Disordered" evidence="1">
    <location>
        <begin position="84"/>
        <end position="138"/>
    </location>
</feature>
<name>A0ABD0MD66_CIRMR</name>
<feature type="compositionally biased region" description="Basic residues" evidence="1">
    <location>
        <begin position="116"/>
        <end position="128"/>
    </location>
</feature>
<organism evidence="3 4">
    <name type="scientific">Cirrhinus mrigala</name>
    <name type="common">Mrigala</name>
    <dbReference type="NCBI Taxonomy" id="683832"/>
    <lineage>
        <taxon>Eukaryota</taxon>
        <taxon>Metazoa</taxon>
        <taxon>Chordata</taxon>
        <taxon>Craniata</taxon>
        <taxon>Vertebrata</taxon>
        <taxon>Euteleostomi</taxon>
        <taxon>Actinopterygii</taxon>
        <taxon>Neopterygii</taxon>
        <taxon>Teleostei</taxon>
        <taxon>Ostariophysi</taxon>
        <taxon>Cypriniformes</taxon>
        <taxon>Cyprinidae</taxon>
        <taxon>Labeoninae</taxon>
        <taxon>Labeonini</taxon>
        <taxon>Cirrhinus</taxon>
    </lineage>
</organism>
<dbReference type="Gene3D" id="1.10.150.50">
    <property type="entry name" value="Transcription Factor, Ets-1"/>
    <property type="match status" value="1"/>
</dbReference>
<dbReference type="PROSITE" id="PS50105">
    <property type="entry name" value="SAM_DOMAIN"/>
    <property type="match status" value="1"/>
</dbReference>
<feature type="domain" description="SAM" evidence="2">
    <location>
        <begin position="16"/>
        <end position="62"/>
    </location>
</feature>
<protein>
    <recommendedName>
        <fullName evidence="2">SAM domain-containing protein</fullName>
    </recommendedName>
</protein>
<dbReference type="InterPro" id="IPR001660">
    <property type="entry name" value="SAM"/>
</dbReference>
<evidence type="ECO:0000259" key="2">
    <source>
        <dbReference type="PROSITE" id="PS50105"/>
    </source>
</evidence>
<feature type="non-terminal residue" evidence="3">
    <location>
        <position position="1"/>
    </location>
</feature>
<reference evidence="3 4" key="1">
    <citation type="submission" date="2024-05" db="EMBL/GenBank/DDBJ databases">
        <title>Genome sequencing and assembly of Indian major carp, Cirrhinus mrigala (Hamilton, 1822).</title>
        <authorList>
            <person name="Mohindra V."/>
            <person name="Chowdhury L.M."/>
            <person name="Lal K."/>
            <person name="Jena J.K."/>
        </authorList>
    </citation>
    <scope>NUCLEOTIDE SEQUENCE [LARGE SCALE GENOMIC DNA]</scope>
    <source>
        <strain evidence="3">CM1030</strain>
        <tissue evidence="3">Blood</tissue>
    </source>
</reference>